<organism evidence="2 3">
    <name type="scientific">Cyclotella atomus</name>
    <dbReference type="NCBI Taxonomy" id="382360"/>
    <lineage>
        <taxon>Eukaryota</taxon>
        <taxon>Sar</taxon>
        <taxon>Stramenopiles</taxon>
        <taxon>Ochrophyta</taxon>
        <taxon>Bacillariophyta</taxon>
        <taxon>Coscinodiscophyceae</taxon>
        <taxon>Thalassiosirophycidae</taxon>
        <taxon>Stephanodiscales</taxon>
        <taxon>Stephanodiscaceae</taxon>
        <taxon>Cyclotella</taxon>
    </lineage>
</organism>
<reference evidence="2 3" key="1">
    <citation type="submission" date="2024-10" db="EMBL/GenBank/DDBJ databases">
        <title>Updated reference genomes for cyclostephanoid diatoms.</title>
        <authorList>
            <person name="Roberts W.R."/>
            <person name="Alverson A.J."/>
        </authorList>
    </citation>
    <scope>NUCLEOTIDE SEQUENCE [LARGE SCALE GENOMIC DNA]</scope>
    <source>
        <strain evidence="2 3">AJA010-31</strain>
    </source>
</reference>
<gene>
    <name evidence="2" type="ORF">ACHAWO_008677</name>
</gene>
<evidence type="ECO:0000313" key="3">
    <source>
        <dbReference type="Proteomes" id="UP001530400"/>
    </source>
</evidence>
<dbReference type="Proteomes" id="UP001530400">
    <property type="component" value="Unassembled WGS sequence"/>
</dbReference>
<comment type="caution">
    <text evidence="2">The sequence shown here is derived from an EMBL/GenBank/DDBJ whole genome shotgun (WGS) entry which is preliminary data.</text>
</comment>
<evidence type="ECO:0000313" key="2">
    <source>
        <dbReference type="EMBL" id="KAL3788243.1"/>
    </source>
</evidence>
<proteinExistence type="predicted"/>
<feature type="chain" id="PRO_5044795618" evidence="1">
    <location>
        <begin position="20"/>
        <end position="102"/>
    </location>
</feature>
<dbReference type="PROSITE" id="PS51257">
    <property type="entry name" value="PROKAR_LIPOPROTEIN"/>
    <property type="match status" value="1"/>
</dbReference>
<accession>A0ABD3PJN6</accession>
<sequence>MHPTRALAALTLFLGCTAAKDTPKVGGIANGRKYEVPSYRVKEIVEQARARRAQRGRLLEEDVLINVEKAEVVDVYEEADRYAREMKDELNTWVNNQKDENR</sequence>
<protein>
    <submittedName>
        <fullName evidence="2">Uncharacterized protein</fullName>
    </submittedName>
</protein>
<evidence type="ECO:0000256" key="1">
    <source>
        <dbReference type="SAM" id="SignalP"/>
    </source>
</evidence>
<dbReference type="EMBL" id="JALLPJ020000574">
    <property type="protein sequence ID" value="KAL3788243.1"/>
    <property type="molecule type" value="Genomic_DNA"/>
</dbReference>
<feature type="signal peptide" evidence="1">
    <location>
        <begin position="1"/>
        <end position="19"/>
    </location>
</feature>
<name>A0ABD3PJN6_9STRA</name>
<keyword evidence="3" id="KW-1185">Reference proteome</keyword>
<keyword evidence="1" id="KW-0732">Signal</keyword>
<dbReference type="AlphaFoldDB" id="A0ABD3PJN6"/>